<evidence type="ECO:0000313" key="2">
    <source>
        <dbReference type="Proteomes" id="UP001595898"/>
    </source>
</evidence>
<proteinExistence type="predicted"/>
<sequence>MIEPGRIVTGLSQGRVVETELGTEPTREEIREEVLRFKQQGLCGRRIAEQYLVPYFIASSDYGDREVDILDDVLAEEYRDLDLCVDERSPECSRFRGGCKEYQSGSKK</sequence>
<dbReference type="AlphaFoldDB" id="A0ABD5PN84"/>
<keyword evidence="2" id="KW-1185">Reference proteome</keyword>
<name>A0ABD5PN84_9EURY</name>
<organism evidence="1 2">
    <name type="scientific">Halosolutus amylolyticus</name>
    <dbReference type="NCBI Taxonomy" id="2932267"/>
    <lineage>
        <taxon>Archaea</taxon>
        <taxon>Methanobacteriati</taxon>
        <taxon>Methanobacteriota</taxon>
        <taxon>Stenosarchaea group</taxon>
        <taxon>Halobacteria</taxon>
        <taxon>Halobacteriales</taxon>
        <taxon>Natrialbaceae</taxon>
        <taxon>Halosolutus</taxon>
    </lineage>
</organism>
<gene>
    <name evidence="1" type="ORF">ACFO5R_08120</name>
</gene>
<comment type="caution">
    <text evidence="1">The sequence shown here is derived from an EMBL/GenBank/DDBJ whole genome shotgun (WGS) entry which is preliminary data.</text>
</comment>
<dbReference type="Proteomes" id="UP001595898">
    <property type="component" value="Unassembled WGS sequence"/>
</dbReference>
<reference evidence="1 2" key="1">
    <citation type="journal article" date="2019" name="Int. J. Syst. Evol. Microbiol.">
        <title>The Global Catalogue of Microorganisms (GCM) 10K type strain sequencing project: providing services to taxonomists for standard genome sequencing and annotation.</title>
        <authorList>
            <consortium name="The Broad Institute Genomics Platform"/>
            <consortium name="The Broad Institute Genome Sequencing Center for Infectious Disease"/>
            <person name="Wu L."/>
            <person name="Ma J."/>
        </authorList>
    </citation>
    <scope>NUCLEOTIDE SEQUENCE [LARGE SCALE GENOMIC DNA]</scope>
    <source>
        <strain evidence="1 2">WLHS5</strain>
    </source>
</reference>
<accession>A0ABD5PN84</accession>
<dbReference type="RefSeq" id="WP_250142672.1">
    <property type="nucleotide sequence ID" value="NZ_JALIQP010000008.1"/>
</dbReference>
<dbReference type="EMBL" id="JBHSFA010000004">
    <property type="protein sequence ID" value="MFC4541893.1"/>
    <property type="molecule type" value="Genomic_DNA"/>
</dbReference>
<protein>
    <submittedName>
        <fullName evidence="1">Uncharacterized protein</fullName>
    </submittedName>
</protein>
<evidence type="ECO:0000313" key="1">
    <source>
        <dbReference type="EMBL" id="MFC4541893.1"/>
    </source>
</evidence>